<dbReference type="GO" id="GO:0005524">
    <property type="term" value="F:ATP binding"/>
    <property type="evidence" value="ECO:0007669"/>
    <property type="project" value="UniProtKB-KW"/>
</dbReference>
<dbReference type="SUPFAM" id="SSF53633">
    <property type="entry name" value="Carbamate kinase-like"/>
    <property type="match status" value="1"/>
</dbReference>
<keyword evidence="12" id="KW-1185">Reference proteome</keyword>
<dbReference type="eggNOG" id="arCOG00858">
    <property type="taxonomic scope" value="Archaea"/>
</dbReference>
<evidence type="ECO:0000256" key="5">
    <source>
        <dbReference type="ARBA" id="ARBA00022741"/>
    </source>
</evidence>
<protein>
    <recommendedName>
        <fullName evidence="9">Uridylate kinase</fullName>
        <shortName evidence="9">UK</shortName>
        <ecNumber evidence="9">2.7.4.22</ecNumber>
    </recommendedName>
    <alternativeName>
        <fullName evidence="9">Uridine monophosphate kinase</fullName>
        <shortName evidence="9">UMP kinase</shortName>
        <shortName evidence="9">UMPK</shortName>
    </alternativeName>
</protein>
<feature type="binding site" evidence="9">
    <location>
        <begin position="325"/>
        <end position="326"/>
    </location>
    <ligand>
        <name>ATP</name>
        <dbReference type="ChEBI" id="CHEBI:30616"/>
    </ligand>
</feature>
<comment type="function">
    <text evidence="9">Catalyzes the reversible phosphorylation of UMP to UDP.</text>
</comment>
<comment type="activity regulation">
    <text evidence="9">Inhibited by UTP.</text>
</comment>
<evidence type="ECO:0000256" key="3">
    <source>
        <dbReference type="ARBA" id="ARBA00022490"/>
    </source>
</evidence>
<dbReference type="InterPro" id="IPR011818">
    <property type="entry name" value="Uridylate_kinase_arch/spir"/>
</dbReference>
<reference evidence="11 12" key="1">
    <citation type="submission" date="2013-09" db="EMBL/GenBank/DDBJ databases">
        <title>Whole genome sequencing of Halarchaeum acidiphilum strain MH1-52-1.</title>
        <authorList>
            <person name="Shimane Y."/>
            <person name="Minegishi H."/>
            <person name="Nishi S."/>
            <person name="Echigo A."/>
            <person name="Shuto A."/>
            <person name="Konishi M."/>
            <person name="Ito T."/>
            <person name="Ohkuma M."/>
            <person name="Ohta Y."/>
            <person name="Nagano Y."/>
            <person name="Tsubouchi T."/>
            <person name="Mori K."/>
            <person name="Usui K."/>
            <person name="Kamekura M."/>
            <person name="Usami R."/>
            <person name="Takaki Y."/>
            <person name="Hatada Y."/>
        </authorList>
    </citation>
    <scope>NUCLEOTIDE SEQUENCE [LARGE SCALE GENOMIC DNA]</scope>
    <source>
        <strain evidence="11 12">JCM 16109</strain>
    </source>
</reference>
<dbReference type="InterPro" id="IPR036393">
    <property type="entry name" value="AceGlu_kinase-like_sf"/>
</dbReference>
<evidence type="ECO:0000256" key="2">
    <source>
        <dbReference type="ARBA" id="ARBA00007614"/>
    </source>
</evidence>
<evidence type="ECO:0000256" key="4">
    <source>
        <dbReference type="ARBA" id="ARBA00022679"/>
    </source>
</evidence>
<dbReference type="GO" id="GO:0006225">
    <property type="term" value="P:UDP biosynthetic process"/>
    <property type="evidence" value="ECO:0007669"/>
    <property type="project" value="TreeGrafter"/>
</dbReference>
<dbReference type="EC" id="2.7.4.22" evidence="9"/>
<feature type="binding site" evidence="9">
    <location>
        <position position="365"/>
    </location>
    <ligand>
        <name>ATP</name>
        <dbReference type="ChEBI" id="CHEBI:30616"/>
    </ligand>
</feature>
<evidence type="ECO:0000256" key="1">
    <source>
        <dbReference type="ARBA" id="ARBA00004791"/>
    </source>
</evidence>
<feature type="binding site" evidence="9">
    <location>
        <position position="462"/>
    </location>
    <ligand>
        <name>ATP</name>
        <dbReference type="ChEBI" id="CHEBI:30616"/>
    </ligand>
</feature>
<evidence type="ECO:0000256" key="6">
    <source>
        <dbReference type="ARBA" id="ARBA00022777"/>
    </source>
</evidence>
<keyword evidence="8 9" id="KW-0665">Pyrimidine biosynthesis</keyword>
<feature type="binding site" evidence="9">
    <location>
        <begin position="430"/>
        <end position="436"/>
    </location>
    <ligand>
        <name>UMP</name>
        <dbReference type="ChEBI" id="CHEBI:57865"/>
    </ligand>
</feature>
<dbReference type="NCBIfam" id="TIGR02076">
    <property type="entry name" value="pyrH_arch"/>
    <property type="match status" value="1"/>
</dbReference>
<comment type="caution">
    <text evidence="9">Lacks conserved residue(s) required for the propagation of feature annotation.</text>
</comment>
<dbReference type="GO" id="GO:0005737">
    <property type="term" value="C:cytoplasm"/>
    <property type="evidence" value="ECO:0007669"/>
    <property type="project" value="UniProtKB-SubCell"/>
</dbReference>
<dbReference type="Pfam" id="PF00696">
    <property type="entry name" value="AA_kinase"/>
    <property type="match status" value="1"/>
</dbReference>
<comment type="catalytic activity">
    <reaction evidence="9">
        <text>UMP + ATP = UDP + ADP</text>
        <dbReference type="Rhea" id="RHEA:24400"/>
        <dbReference type="ChEBI" id="CHEBI:30616"/>
        <dbReference type="ChEBI" id="CHEBI:57865"/>
        <dbReference type="ChEBI" id="CHEBI:58223"/>
        <dbReference type="ChEBI" id="CHEBI:456216"/>
        <dbReference type="EC" id="2.7.4.22"/>
    </reaction>
</comment>
<dbReference type="EMBL" id="BATA01000060">
    <property type="protein sequence ID" value="GAD53332.1"/>
    <property type="molecule type" value="Genomic_DNA"/>
</dbReference>
<dbReference type="InterPro" id="IPR001048">
    <property type="entry name" value="Asp/Glu/Uridylate_kinase"/>
</dbReference>
<proteinExistence type="inferred from homology"/>
<comment type="subcellular location">
    <subcellularLocation>
        <location evidence="9">Cytoplasm</location>
    </subcellularLocation>
</comment>
<dbReference type="Proteomes" id="UP000016986">
    <property type="component" value="Unassembled WGS sequence"/>
</dbReference>
<feature type="domain" description="Aspartate/glutamate/uridylate kinase" evidence="10">
    <location>
        <begin position="317"/>
        <end position="518"/>
    </location>
</feature>
<comment type="similarity">
    <text evidence="2 9">Belongs to the UMP kinase family.</text>
</comment>
<accession>U2YX42</accession>
<evidence type="ECO:0000256" key="8">
    <source>
        <dbReference type="ARBA" id="ARBA00022975"/>
    </source>
</evidence>
<keyword evidence="7 9" id="KW-0067">ATP-binding</keyword>
<gene>
    <name evidence="9" type="primary">pyrH</name>
    <name evidence="11" type="ORF">MBEHAL_2092</name>
</gene>
<keyword evidence="5 9" id="KW-0547">Nucleotide-binding</keyword>
<feature type="binding site" evidence="9">
    <location>
        <position position="382"/>
    </location>
    <ligand>
        <name>UMP</name>
        <dbReference type="ChEBI" id="CHEBI:57865"/>
    </ligand>
</feature>
<dbReference type="UniPathway" id="UPA00159">
    <property type="reaction ID" value="UER00275"/>
</dbReference>
<dbReference type="AlphaFoldDB" id="U2YX42"/>
<dbReference type="GO" id="GO:0044210">
    <property type="term" value="P:'de novo' CTP biosynthetic process"/>
    <property type="evidence" value="ECO:0007669"/>
    <property type="project" value="UniProtKB-UniRule"/>
</dbReference>
<sequence length="556" mass="58861">MGPGANGPSTAARASVVALVAPELVPDRDLLLEDRNLILQAIDAVFDGAKRLPTVASEHDDEDDVLARLDPARSVMEQDVVDAVACLQVRANVGESIRGDVGVRLERQGLRPFVVGVLSRPNATGERRDGAGERLVRGALRGRDERGQRLVGFGLAEGRQHGVDVEIGRAVGSGERIRDVGVADGEARDRGVGKADHESEVVLTREVVESLGERRARVGGDSSTSIAEADARVGRLVRPIERLIAPDDRESPLVGEPGAEFGDDVRRVALGARRDIQNVHTSRDESARLVRFDGLVSEAPDRLITLKAATELSEDSMRVVVSVGGSVLAPDLAHERVEQYADVIDQLVDEGCSVGVVVGGGGVARSYIETARNLGANEVELDDIGISVTRLNAQLLIAALGDDAAPSPAENYEEAGEAIRRGDVAVMGGVTAGQTTDAVSAALAEYTNADLLVYATSVPGVFSADPKTDDTAERYDRITPAQLVDAIADIEMSAGSSAPVDLLAAKLIERSRVRGIVLDGTEPTAVLDAVLHGEHDGTDIVPEGREERVDYWVRGE</sequence>
<feature type="binding site" evidence="9">
    <location>
        <position position="361"/>
    </location>
    <ligand>
        <name>ATP</name>
        <dbReference type="ChEBI" id="CHEBI:30616"/>
    </ligand>
</feature>
<feature type="binding site" evidence="9">
    <location>
        <position position="456"/>
    </location>
    <ligand>
        <name>ATP</name>
        <dbReference type="ChEBI" id="CHEBI:30616"/>
    </ligand>
</feature>
<keyword evidence="6 9" id="KW-0418">Kinase</keyword>
<comment type="caution">
    <text evidence="11">The sequence shown here is derived from an EMBL/GenBank/DDBJ whole genome shotgun (WGS) entry which is preliminary data.</text>
</comment>
<organism evidence="11 12">
    <name type="scientific">Halarchaeum acidiphilum MH1-52-1</name>
    <dbReference type="NCBI Taxonomy" id="1261545"/>
    <lineage>
        <taxon>Archaea</taxon>
        <taxon>Methanobacteriati</taxon>
        <taxon>Methanobacteriota</taxon>
        <taxon>Stenosarchaea group</taxon>
        <taxon>Halobacteria</taxon>
        <taxon>Halobacteriales</taxon>
        <taxon>Halobacteriaceae</taxon>
    </lineage>
</organism>
<dbReference type="Gene3D" id="3.40.1160.10">
    <property type="entry name" value="Acetylglutamate kinase-like"/>
    <property type="match status" value="1"/>
</dbReference>
<feature type="binding site" evidence="9">
    <location>
        <position position="360"/>
    </location>
    <ligand>
        <name>UMP</name>
        <dbReference type="ChEBI" id="CHEBI:57865"/>
    </ligand>
</feature>
<evidence type="ECO:0000256" key="9">
    <source>
        <dbReference type="HAMAP-Rule" id="MF_01220"/>
    </source>
</evidence>
<evidence type="ECO:0000313" key="11">
    <source>
        <dbReference type="EMBL" id="GAD53332.1"/>
    </source>
</evidence>
<keyword evidence="3 9" id="KW-0963">Cytoplasm</keyword>
<name>U2YX42_9EURY</name>
<comment type="pathway">
    <text evidence="1 9">Pyrimidine metabolism; CTP biosynthesis via de novo pathway; UDP from UMP (UMPK route): step 1/1.</text>
</comment>
<dbReference type="HAMAP" id="MF_01220_A">
    <property type="entry name" value="PyrH_A"/>
    <property type="match status" value="1"/>
</dbReference>
<evidence type="ECO:0000313" key="12">
    <source>
        <dbReference type="Proteomes" id="UP000016986"/>
    </source>
</evidence>
<evidence type="ECO:0000256" key="7">
    <source>
        <dbReference type="ARBA" id="ARBA00022840"/>
    </source>
</evidence>
<keyword evidence="4 9" id="KW-0808">Transferase</keyword>
<dbReference type="PANTHER" id="PTHR42833:SF4">
    <property type="entry name" value="URIDYLATE KINASE PUMPKIN, CHLOROPLASTIC"/>
    <property type="match status" value="1"/>
</dbReference>
<evidence type="ECO:0000259" key="10">
    <source>
        <dbReference type="Pfam" id="PF00696"/>
    </source>
</evidence>
<comment type="subunit">
    <text evidence="9">Homohexamer.</text>
</comment>
<dbReference type="PANTHER" id="PTHR42833">
    <property type="entry name" value="URIDYLATE KINASE"/>
    <property type="match status" value="1"/>
</dbReference>
<dbReference type="GO" id="GO:0033862">
    <property type="term" value="F:UMP kinase activity"/>
    <property type="evidence" value="ECO:0007669"/>
    <property type="project" value="UniProtKB-EC"/>
</dbReference>
<feature type="binding site" evidence="9">
    <location>
        <position position="465"/>
    </location>
    <ligand>
        <name>ATP</name>
        <dbReference type="ChEBI" id="CHEBI:30616"/>
    </ligand>
</feature>